<keyword evidence="7" id="KW-1185">Reference proteome</keyword>
<organism evidence="6 7">
    <name type="scientific">Aquatica leii</name>
    <dbReference type="NCBI Taxonomy" id="1421715"/>
    <lineage>
        <taxon>Eukaryota</taxon>
        <taxon>Metazoa</taxon>
        <taxon>Ecdysozoa</taxon>
        <taxon>Arthropoda</taxon>
        <taxon>Hexapoda</taxon>
        <taxon>Insecta</taxon>
        <taxon>Pterygota</taxon>
        <taxon>Neoptera</taxon>
        <taxon>Endopterygota</taxon>
        <taxon>Coleoptera</taxon>
        <taxon>Polyphaga</taxon>
        <taxon>Elateriformia</taxon>
        <taxon>Elateroidea</taxon>
        <taxon>Lampyridae</taxon>
        <taxon>Luciolinae</taxon>
        <taxon>Aquatica</taxon>
    </lineage>
</organism>
<dbReference type="Pfam" id="PF05485">
    <property type="entry name" value="THAP"/>
    <property type="match status" value="1"/>
</dbReference>
<comment type="caution">
    <text evidence="6">The sequence shown here is derived from an EMBL/GenBank/DDBJ whole genome shotgun (WGS) entry which is preliminary data.</text>
</comment>
<reference evidence="7" key="1">
    <citation type="submission" date="2023-01" db="EMBL/GenBank/DDBJ databases">
        <title>Key to firefly adult light organ development and bioluminescence: homeobox transcription factors regulate luciferase expression and transportation to peroxisome.</title>
        <authorList>
            <person name="Fu X."/>
        </authorList>
    </citation>
    <scope>NUCLEOTIDE SEQUENCE [LARGE SCALE GENOMIC DNA]</scope>
</reference>
<keyword evidence="4" id="KW-0238">DNA-binding</keyword>
<dbReference type="EMBL" id="JARPUR010000001">
    <property type="protein sequence ID" value="KAK4887420.1"/>
    <property type="molecule type" value="Genomic_DNA"/>
</dbReference>
<proteinExistence type="predicted"/>
<evidence type="ECO:0000259" key="5">
    <source>
        <dbReference type="Pfam" id="PF05485"/>
    </source>
</evidence>
<accession>A0AAN7QBW3</accession>
<dbReference type="AlphaFoldDB" id="A0AAN7QBW3"/>
<evidence type="ECO:0000256" key="4">
    <source>
        <dbReference type="ARBA" id="ARBA00023125"/>
    </source>
</evidence>
<keyword evidence="3" id="KW-0862">Zinc</keyword>
<evidence type="ECO:0000313" key="6">
    <source>
        <dbReference type="EMBL" id="KAK4887420.1"/>
    </source>
</evidence>
<evidence type="ECO:0000313" key="7">
    <source>
        <dbReference type="Proteomes" id="UP001353858"/>
    </source>
</evidence>
<keyword evidence="2" id="KW-0863">Zinc-finger</keyword>
<feature type="domain" description="THAP-type" evidence="5">
    <location>
        <begin position="7"/>
        <end position="59"/>
    </location>
</feature>
<evidence type="ECO:0000256" key="2">
    <source>
        <dbReference type="ARBA" id="ARBA00022771"/>
    </source>
</evidence>
<dbReference type="Proteomes" id="UP001353858">
    <property type="component" value="Unassembled WGS sequence"/>
</dbReference>
<evidence type="ECO:0000256" key="1">
    <source>
        <dbReference type="ARBA" id="ARBA00022723"/>
    </source>
</evidence>
<evidence type="ECO:0000256" key="3">
    <source>
        <dbReference type="ARBA" id="ARBA00022833"/>
    </source>
</evidence>
<dbReference type="InterPro" id="IPR006612">
    <property type="entry name" value="THAP_Znf"/>
</dbReference>
<dbReference type="SUPFAM" id="SSF57716">
    <property type="entry name" value="Glucocorticoid receptor-like (DNA-binding domain)"/>
    <property type="match status" value="1"/>
</dbReference>
<name>A0AAN7QBW3_9COLE</name>
<keyword evidence="1" id="KW-0479">Metal-binding</keyword>
<gene>
    <name evidence="6" type="ORF">RN001_003691</name>
</gene>
<sequence>MGKQLVDRRDAWIIRLRIGKPVTKFMKVCSLHFKAEDYFNKGQKSGSRGRELKKIAVPSQNLPALTTGSSTSKAQSLQSNRAERYWNRQLMEAYPDGPCDQSEIDENNTEAEILAAQGLVNLLNSKQDVTEIDINSATNSLVEVRDAEIQVPYAAAEEECDEVYGMPGCNTRNYASYGGCSRPCAPSNTYINTMLIRMPLHPSL</sequence>
<protein>
    <recommendedName>
        <fullName evidence="5">THAP-type domain-containing protein</fullName>
    </recommendedName>
</protein>